<organism evidence="5 6">
    <name type="scientific">Rhodothalassium salexigens DSM 2132</name>
    <dbReference type="NCBI Taxonomy" id="1188247"/>
    <lineage>
        <taxon>Bacteria</taxon>
        <taxon>Pseudomonadati</taxon>
        <taxon>Pseudomonadota</taxon>
        <taxon>Alphaproteobacteria</taxon>
        <taxon>Rhodothalassiales</taxon>
        <taxon>Rhodothalassiaceae</taxon>
        <taxon>Rhodothalassium</taxon>
    </lineage>
</organism>
<dbReference type="InParanoid" id="A0A4R2PFC3"/>
<evidence type="ECO:0000313" key="6">
    <source>
        <dbReference type="Proteomes" id="UP000295399"/>
    </source>
</evidence>
<dbReference type="GO" id="GO:0016787">
    <property type="term" value="F:hydrolase activity"/>
    <property type="evidence" value="ECO:0007669"/>
    <property type="project" value="UniProtKB-KW"/>
</dbReference>
<dbReference type="PRINTS" id="PR00502">
    <property type="entry name" value="NUDIXFAMILY"/>
</dbReference>
<keyword evidence="6" id="KW-1185">Reference proteome</keyword>
<evidence type="ECO:0000256" key="1">
    <source>
        <dbReference type="ARBA" id="ARBA00001946"/>
    </source>
</evidence>
<dbReference type="InterPro" id="IPR015797">
    <property type="entry name" value="NUDIX_hydrolase-like_dom_sf"/>
</dbReference>
<name>A0A4R2PFC3_RHOSA</name>
<reference evidence="5 6" key="1">
    <citation type="submission" date="2019-03" db="EMBL/GenBank/DDBJ databases">
        <title>Genomic Encyclopedia of Type Strains, Phase IV (KMG-IV): sequencing the most valuable type-strain genomes for metagenomic binning, comparative biology and taxonomic classification.</title>
        <authorList>
            <person name="Goeker M."/>
        </authorList>
    </citation>
    <scope>NUCLEOTIDE SEQUENCE [LARGE SCALE GENOMIC DNA]</scope>
    <source>
        <strain evidence="5 6">DSM 2132</strain>
    </source>
</reference>
<evidence type="ECO:0000256" key="3">
    <source>
        <dbReference type="ARBA" id="ARBA00022842"/>
    </source>
</evidence>
<sequence length="154" mass="16432">MSPSTASLLHSPGPFTPPLSIKSVLVSAGQVLVLRQPDGRWDLPGGRVEPNETPAAALARECWEETGLLVTAGPELILWPRVKPDGSRRQILTVIGQPRRPFALADLVLSDEHRDAHLLAPAAALTLDLRPDYARAIAAVMRRLVAADGSAAAQ</sequence>
<evidence type="ECO:0000259" key="4">
    <source>
        <dbReference type="PROSITE" id="PS51462"/>
    </source>
</evidence>
<proteinExistence type="predicted"/>
<accession>A0A4R2PFC3</accession>
<dbReference type="InterPro" id="IPR000086">
    <property type="entry name" value="NUDIX_hydrolase_dom"/>
</dbReference>
<dbReference type="EMBL" id="SLXO01000006">
    <property type="protein sequence ID" value="TCP34000.1"/>
    <property type="molecule type" value="Genomic_DNA"/>
</dbReference>
<dbReference type="Pfam" id="PF00293">
    <property type="entry name" value="NUDIX"/>
    <property type="match status" value="1"/>
</dbReference>
<feature type="domain" description="Nudix hydrolase" evidence="4">
    <location>
        <begin position="14"/>
        <end position="141"/>
    </location>
</feature>
<dbReference type="AlphaFoldDB" id="A0A4R2PFC3"/>
<keyword evidence="3" id="KW-0460">Magnesium</keyword>
<dbReference type="PANTHER" id="PTHR43046:SF12">
    <property type="entry name" value="GDP-MANNOSE MANNOSYL HYDROLASE"/>
    <property type="match status" value="1"/>
</dbReference>
<dbReference type="PROSITE" id="PS51462">
    <property type="entry name" value="NUDIX"/>
    <property type="match status" value="1"/>
</dbReference>
<dbReference type="PANTHER" id="PTHR43046">
    <property type="entry name" value="GDP-MANNOSE MANNOSYL HYDROLASE"/>
    <property type="match status" value="1"/>
</dbReference>
<dbReference type="Proteomes" id="UP000295399">
    <property type="component" value="Unassembled WGS sequence"/>
</dbReference>
<dbReference type="SUPFAM" id="SSF55811">
    <property type="entry name" value="Nudix"/>
    <property type="match status" value="1"/>
</dbReference>
<gene>
    <name evidence="5" type="ORF">EV659_106159</name>
</gene>
<evidence type="ECO:0000256" key="2">
    <source>
        <dbReference type="ARBA" id="ARBA00022801"/>
    </source>
</evidence>
<evidence type="ECO:0000313" key="5">
    <source>
        <dbReference type="EMBL" id="TCP34000.1"/>
    </source>
</evidence>
<dbReference type="InterPro" id="IPR020476">
    <property type="entry name" value="Nudix_hydrolase"/>
</dbReference>
<protein>
    <submittedName>
        <fullName evidence="5">8-oxo-dGTP pyrophosphatase MutT (NUDIX family)</fullName>
    </submittedName>
</protein>
<comment type="caution">
    <text evidence="5">The sequence shown here is derived from an EMBL/GenBank/DDBJ whole genome shotgun (WGS) entry which is preliminary data.</text>
</comment>
<keyword evidence="2" id="KW-0378">Hydrolase</keyword>
<comment type="cofactor">
    <cofactor evidence="1">
        <name>Mg(2+)</name>
        <dbReference type="ChEBI" id="CHEBI:18420"/>
    </cofactor>
</comment>
<dbReference type="Gene3D" id="3.90.79.10">
    <property type="entry name" value="Nucleoside Triphosphate Pyrophosphohydrolase"/>
    <property type="match status" value="1"/>
</dbReference>
<dbReference type="RefSeq" id="WP_165878819.1">
    <property type="nucleotide sequence ID" value="NZ_JACIGF010000006.1"/>
</dbReference>